<dbReference type="EMBL" id="JAUKUA010000001">
    <property type="protein sequence ID" value="KAK0731693.1"/>
    <property type="molecule type" value="Genomic_DNA"/>
</dbReference>
<comment type="caution">
    <text evidence="1">The sequence shown here is derived from an EMBL/GenBank/DDBJ whole genome shotgun (WGS) entry which is preliminary data.</text>
</comment>
<name>A0AA40BD29_9PEZI</name>
<evidence type="ECO:0000313" key="2">
    <source>
        <dbReference type="Proteomes" id="UP001172102"/>
    </source>
</evidence>
<reference evidence="1" key="1">
    <citation type="submission" date="2023-06" db="EMBL/GenBank/DDBJ databases">
        <title>Genome-scale phylogeny and comparative genomics of the fungal order Sordariales.</title>
        <authorList>
            <consortium name="Lawrence Berkeley National Laboratory"/>
            <person name="Hensen N."/>
            <person name="Bonometti L."/>
            <person name="Westerberg I."/>
            <person name="Brannstrom I.O."/>
            <person name="Guillou S."/>
            <person name="Cros-Aarteil S."/>
            <person name="Calhoun S."/>
            <person name="Haridas S."/>
            <person name="Kuo A."/>
            <person name="Mondo S."/>
            <person name="Pangilinan J."/>
            <person name="Riley R."/>
            <person name="Labutti K."/>
            <person name="Andreopoulos B."/>
            <person name="Lipzen A."/>
            <person name="Chen C."/>
            <person name="Yanf M."/>
            <person name="Daum C."/>
            <person name="Ng V."/>
            <person name="Clum A."/>
            <person name="Steindorff A."/>
            <person name="Ohm R."/>
            <person name="Martin F."/>
            <person name="Silar P."/>
            <person name="Natvig D."/>
            <person name="Lalanne C."/>
            <person name="Gautier V."/>
            <person name="Ament-Velasquez S.L."/>
            <person name="Kruys A."/>
            <person name="Hutchinson M.I."/>
            <person name="Powell A.J."/>
            <person name="Barry K."/>
            <person name="Miller A.N."/>
            <person name="Grigoriev I.V."/>
            <person name="Debuchy R."/>
            <person name="Gladieux P."/>
            <person name="Thoren M.H."/>
            <person name="Johannesson H."/>
        </authorList>
    </citation>
    <scope>NUCLEOTIDE SEQUENCE</scope>
    <source>
        <strain evidence="1">SMH4607-1</strain>
    </source>
</reference>
<sequence>MRFFWMTCKCLPTGSYKRVIPLVSLESQSGPWHRQNMFLLSCLKISEAHRAHDWSASTYNLNTYMPSPIFGSFTMRPRHLCYVTLVFSWNSTMLLTTAGGEPSPITSYTCGMFHFPTPGHQICTPSDRPTAGVYTKYRVLHSVLLLSFTMGLIITTQRGFDDLLVEATTLPSHLDRIYGASFDAEDTPMFMGSSPLRSIPALKKFRASVGLVAL</sequence>
<protein>
    <submittedName>
        <fullName evidence="1">Uncharacterized protein</fullName>
    </submittedName>
</protein>
<dbReference type="Proteomes" id="UP001172102">
    <property type="component" value="Unassembled WGS sequence"/>
</dbReference>
<gene>
    <name evidence="1" type="ORF">B0H67DRAFT_83512</name>
</gene>
<proteinExistence type="predicted"/>
<accession>A0AA40BD29</accession>
<dbReference type="AlphaFoldDB" id="A0AA40BD29"/>
<evidence type="ECO:0000313" key="1">
    <source>
        <dbReference type="EMBL" id="KAK0731693.1"/>
    </source>
</evidence>
<organism evidence="1 2">
    <name type="scientific">Lasiosphaeris hirsuta</name>
    <dbReference type="NCBI Taxonomy" id="260670"/>
    <lineage>
        <taxon>Eukaryota</taxon>
        <taxon>Fungi</taxon>
        <taxon>Dikarya</taxon>
        <taxon>Ascomycota</taxon>
        <taxon>Pezizomycotina</taxon>
        <taxon>Sordariomycetes</taxon>
        <taxon>Sordariomycetidae</taxon>
        <taxon>Sordariales</taxon>
        <taxon>Lasiosphaeriaceae</taxon>
        <taxon>Lasiosphaeris</taxon>
    </lineage>
</organism>
<keyword evidence="2" id="KW-1185">Reference proteome</keyword>